<organism evidence="2 3">
    <name type="scientific">Penicillium capsulatum</name>
    <dbReference type="NCBI Taxonomy" id="69766"/>
    <lineage>
        <taxon>Eukaryota</taxon>
        <taxon>Fungi</taxon>
        <taxon>Dikarya</taxon>
        <taxon>Ascomycota</taxon>
        <taxon>Pezizomycotina</taxon>
        <taxon>Eurotiomycetes</taxon>
        <taxon>Eurotiomycetidae</taxon>
        <taxon>Eurotiales</taxon>
        <taxon>Aspergillaceae</taxon>
        <taxon>Penicillium</taxon>
    </lineage>
</organism>
<keyword evidence="3" id="KW-1185">Reference proteome</keyword>
<name>A0A9W9INW9_9EURO</name>
<reference evidence="2" key="1">
    <citation type="submission" date="2022-11" db="EMBL/GenBank/DDBJ databases">
        <authorList>
            <person name="Petersen C."/>
        </authorList>
    </citation>
    <scope>NUCLEOTIDE SEQUENCE</scope>
    <source>
        <strain evidence="2">IBT 21917</strain>
    </source>
</reference>
<feature type="region of interest" description="Disordered" evidence="1">
    <location>
        <begin position="93"/>
        <end position="119"/>
    </location>
</feature>
<sequence>MGHGPNLSRVGNASSPWIVSMLRFRHFLQRQARAFAFKPGTRQAITAPSRAQHVRIRRPWLRSFVSKVFFYGVAFHVWSTLILSRFDDNEDTQDAGALPESDLDSTGQHSSPYGGNQLAEEEQEEEDAFFVPLTWSWLQEGEMYTASDPEWQEFVQISKDRQKLQGLRNELAKLVLKSAEHELSHILGGPLSLTGYWLVHQFPHRAPPEYMRYGLEFNDESIALVARTVHPEIGDRLQAFMKPMHVAVAIRDAYWFFFKRKFDRLTGQEVKMPGTAMVPGMDRVNPFSPHQAVPQETTETVPSNQPSEPSSFIFAPLQWVPLPDFGPGSDLHLASMVFRLRMDESKARQPRTPLRGTFFVAGPVGLKGPHGFCRFEVRGEYDPAKPGWRTVEMKLRDVNLRKQRPLPSRSQ</sequence>
<dbReference type="AlphaFoldDB" id="A0A9W9INW9"/>
<proteinExistence type="predicted"/>
<accession>A0A9W9INW9</accession>
<gene>
    <name evidence="2" type="ORF">N7492_003585</name>
</gene>
<dbReference type="EMBL" id="JAPQKO010000002">
    <property type="protein sequence ID" value="KAJ5180375.1"/>
    <property type="molecule type" value="Genomic_DNA"/>
</dbReference>
<dbReference type="OrthoDB" id="8062037at2759"/>
<protein>
    <submittedName>
        <fullName evidence="2">Uncharacterized protein</fullName>
    </submittedName>
</protein>
<dbReference type="Proteomes" id="UP001146351">
    <property type="component" value="Unassembled WGS sequence"/>
</dbReference>
<evidence type="ECO:0000313" key="3">
    <source>
        <dbReference type="Proteomes" id="UP001146351"/>
    </source>
</evidence>
<comment type="caution">
    <text evidence="2">The sequence shown here is derived from an EMBL/GenBank/DDBJ whole genome shotgun (WGS) entry which is preliminary data.</text>
</comment>
<feature type="compositionally biased region" description="Polar residues" evidence="1">
    <location>
        <begin position="104"/>
        <end position="114"/>
    </location>
</feature>
<evidence type="ECO:0000313" key="2">
    <source>
        <dbReference type="EMBL" id="KAJ5180375.1"/>
    </source>
</evidence>
<reference evidence="2" key="2">
    <citation type="journal article" date="2023" name="IMA Fungus">
        <title>Comparative genomic study of the Penicillium genus elucidates a diverse pangenome and 15 lateral gene transfer events.</title>
        <authorList>
            <person name="Petersen C."/>
            <person name="Sorensen T."/>
            <person name="Nielsen M.R."/>
            <person name="Sondergaard T.E."/>
            <person name="Sorensen J.L."/>
            <person name="Fitzpatrick D.A."/>
            <person name="Frisvad J.C."/>
            <person name="Nielsen K.L."/>
        </authorList>
    </citation>
    <scope>NUCLEOTIDE SEQUENCE</scope>
    <source>
        <strain evidence="2">IBT 21917</strain>
    </source>
</reference>
<evidence type="ECO:0000256" key="1">
    <source>
        <dbReference type="SAM" id="MobiDB-lite"/>
    </source>
</evidence>